<evidence type="ECO:0000256" key="2">
    <source>
        <dbReference type="SAM" id="SignalP"/>
    </source>
</evidence>
<dbReference type="CDD" id="cd16282">
    <property type="entry name" value="metallo-hydrolase-like_MBL-fold"/>
    <property type="match status" value="1"/>
</dbReference>
<dbReference type="Proteomes" id="UP000301751">
    <property type="component" value="Unassembled WGS sequence"/>
</dbReference>
<proteinExistence type="inferred from homology"/>
<feature type="signal peptide" evidence="2">
    <location>
        <begin position="1"/>
        <end position="21"/>
    </location>
</feature>
<keyword evidence="2" id="KW-0732">Signal</keyword>
<dbReference type="EMBL" id="BJCL01000018">
    <property type="protein sequence ID" value="GCL65607.1"/>
    <property type="molecule type" value="Genomic_DNA"/>
</dbReference>
<dbReference type="SMART" id="SM00849">
    <property type="entry name" value="Lactamase_B"/>
    <property type="match status" value="1"/>
</dbReference>
<dbReference type="OrthoDB" id="1273797at2"/>
<dbReference type="Gene3D" id="3.60.15.10">
    <property type="entry name" value="Ribonuclease Z/Hydroxyacylglutathione hydrolase-like"/>
    <property type="match status" value="1"/>
</dbReference>
<dbReference type="GO" id="GO:0016787">
    <property type="term" value="F:hydrolase activity"/>
    <property type="evidence" value="ECO:0007669"/>
    <property type="project" value="UniProtKB-KW"/>
</dbReference>
<comment type="caution">
    <text evidence="4">The sequence shown here is derived from an EMBL/GenBank/DDBJ whole genome shotgun (WGS) entry which is preliminary data.</text>
</comment>
<dbReference type="PANTHER" id="PTHR42951">
    <property type="entry name" value="METALLO-BETA-LACTAMASE DOMAIN-CONTAINING"/>
    <property type="match status" value="1"/>
</dbReference>
<dbReference type="GO" id="GO:0017001">
    <property type="term" value="P:antibiotic catabolic process"/>
    <property type="evidence" value="ECO:0007669"/>
    <property type="project" value="UniProtKB-ARBA"/>
</dbReference>
<dbReference type="PANTHER" id="PTHR42951:SF4">
    <property type="entry name" value="ACYL-COENZYME A THIOESTERASE MBLAC2"/>
    <property type="match status" value="1"/>
</dbReference>
<dbReference type="AlphaFoldDB" id="A0A480AZT8"/>
<dbReference type="Pfam" id="PF00753">
    <property type="entry name" value="Lactamase_B"/>
    <property type="match status" value="1"/>
</dbReference>
<evidence type="ECO:0000313" key="5">
    <source>
        <dbReference type="Proteomes" id="UP000301751"/>
    </source>
</evidence>
<accession>A0A480AZT8</accession>
<name>A0A480AZT8_9BURK</name>
<protein>
    <submittedName>
        <fullName evidence="4">MBL fold metallo-hydrolase</fullName>
    </submittedName>
</protein>
<organism evidence="4 5">
    <name type="scientific">Pseudaquabacterium pictum</name>
    <dbReference type="NCBI Taxonomy" id="2315236"/>
    <lineage>
        <taxon>Bacteria</taxon>
        <taxon>Pseudomonadati</taxon>
        <taxon>Pseudomonadota</taxon>
        <taxon>Betaproteobacteria</taxon>
        <taxon>Burkholderiales</taxon>
        <taxon>Sphaerotilaceae</taxon>
        <taxon>Pseudaquabacterium</taxon>
    </lineage>
</organism>
<dbReference type="SUPFAM" id="SSF56281">
    <property type="entry name" value="Metallo-hydrolase/oxidoreductase"/>
    <property type="match status" value="1"/>
</dbReference>
<comment type="similarity">
    <text evidence="1">Belongs to the metallo-beta-lactamase superfamily. Class-B beta-lactamase family.</text>
</comment>
<evidence type="ECO:0000259" key="3">
    <source>
        <dbReference type="SMART" id="SM00849"/>
    </source>
</evidence>
<feature type="domain" description="Metallo-beta-lactamase" evidence="3">
    <location>
        <begin position="57"/>
        <end position="243"/>
    </location>
</feature>
<keyword evidence="4" id="KW-0378">Hydrolase</keyword>
<dbReference type="RefSeq" id="WP_137735311.1">
    <property type="nucleotide sequence ID" value="NZ_BJCL01000018.1"/>
</dbReference>
<evidence type="ECO:0000313" key="4">
    <source>
        <dbReference type="EMBL" id="GCL65607.1"/>
    </source>
</evidence>
<evidence type="ECO:0000256" key="1">
    <source>
        <dbReference type="ARBA" id="ARBA00005250"/>
    </source>
</evidence>
<gene>
    <name evidence="4" type="ORF">AQPW35_46880</name>
</gene>
<feature type="chain" id="PRO_5019866941" evidence="2">
    <location>
        <begin position="22"/>
        <end position="313"/>
    </location>
</feature>
<dbReference type="InterPro" id="IPR001279">
    <property type="entry name" value="Metallo-B-lactamas"/>
</dbReference>
<dbReference type="InterPro" id="IPR050855">
    <property type="entry name" value="NDM-1-like"/>
</dbReference>
<keyword evidence="5" id="KW-1185">Reference proteome</keyword>
<sequence length="313" mass="33412">MRGLSLRHAAALLLGSTLAWAAADAQAVEVGFQRMADGVYAHVGDTGARTAENEGLNANIGLVVTPAGAVLIDSGATFQSARQIAEAVRKVTDQPIKWVVNTGGQDHRWLGNGYFQAQGAELIAHAAGEADMKNRGNDHLQGLKAVLGAKADGTVPTLPSRWLKAKDERIELGGITFEFKHRGGAHTPGDTMVWLPQKNVLFTGDVVYVDRMLGVIPVSNTKTWLATFAVIEQLKPAVLVPGHGRVTNLATAQADTQSYLQALRAHMKKAVDDGTDVSAAVKSFDGAPFMRLLNAAELMPGNASRTYLELERE</sequence>
<dbReference type="InterPro" id="IPR036866">
    <property type="entry name" value="RibonucZ/Hydroxyglut_hydro"/>
</dbReference>
<reference evidence="5" key="1">
    <citation type="submission" date="2019-03" db="EMBL/GenBank/DDBJ databases">
        <title>Aquabacterium pictum sp.nov., the first bacteriochlorophyll a-containing freshwater bacterium in the genus Aquabacterium of the class Betaproteobacteria.</title>
        <authorList>
            <person name="Hirose S."/>
            <person name="Tank M."/>
            <person name="Hara E."/>
            <person name="Tamaki H."/>
            <person name="Takaichi S."/>
            <person name="Haruta S."/>
            <person name="Hanada S."/>
        </authorList>
    </citation>
    <scope>NUCLEOTIDE SEQUENCE [LARGE SCALE GENOMIC DNA]</scope>
    <source>
        <strain evidence="5">W35</strain>
    </source>
</reference>